<dbReference type="PANTHER" id="PTHR32361:SF26">
    <property type="entry name" value="FAD-BINDING 8 DOMAIN-CONTAINING PROTEIN-RELATED"/>
    <property type="match status" value="1"/>
</dbReference>
<dbReference type="GO" id="GO:0000293">
    <property type="term" value="F:ferric-chelate reductase activity"/>
    <property type="evidence" value="ECO:0007669"/>
    <property type="project" value="TreeGrafter"/>
</dbReference>
<dbReference type="GO" id="GO:0015677">
    <property type="term" value="P:copper ion import"/>
    <property type="evidence" value="ECO:0007669"/>
    <property type="project" value="TreeGrafter"/>
</dbReference>
<sequence length="166" mass="18881">MFLLQSSNVIFRNGIFRHHLSRATITHDSGAVKIRLHLQKPLKVDDEQYVNLWIPSVSFWSFLQSHPFMVISWEPKEQHTLDLLIEPQRGLTQELLYHAKKGHTINPIIMFNGPHGPRVAMDEYESILMVASGFGIAAHLPHLKTANKFRGSFKGMGTLDAAITRT</sequence>
<feature type="domain" description="FAD-binding 8" evidence="2">
    <location>
        <begin position="32"/>
        <end position="117"/>
    </location>
</feature>
<dbReference type="RefSeq" id="XP_024319871.1">
    <property type="nucleotide sequence ID" value="XM_024472637.1"/>
</dbReference>
<gene>
    <name evidence="3" type="ORF">VC83_09192</name>
</gene>
<dbReference type="InterPro" id="IPR013112">
    <property type="entry name" value="FAD-bd_8"/>
</dbReference>
<dbReference type="EMBL" id="KV441419">
    <property type="protein sequence ID" value="OAF54567.1"/>
    <property type="molecule type" value="Genomic_DNA"/>
</dbReference>
<dbReference type="InterPro" id="IPR051410">
    <property type="entry name" value="Ferric/Cupric_Reductase"/>
</dbReference>
<proteinExistence type="predicted"/>
<organism evidence="3">
    <name type="scientific">Pseudogymnoascus destructans</name>
    <dbReference type="NCBI Taxonomy" id="655981"/>
    <lineage>
        <taxon>Eukaryota</taxon>
        <taxon>Fungi</taxon>
        <taxon>Dikarya</taxon>
        <taxon>Ascomycota</taxon>
        <taxon>Pezizomycotina</taxon>
        <taxon>Leotiomycetes</taxon>
        <taxon>Thelebolales</taxon>
        <taxon>Thelebolaceae</taxon>
        <taxon>Pseudogymnoascus</taxon>
    </lineage>
</organism>
<dbReference type="AlphaFoldDB" id="A0A176ZXN8"/>
<dbReference type="Proteomes" id="UP000077154">
    <property type="component" value="Unassembled WGS sequence"/>
</dbReference>
<evidence type="ECO:0000313" key="3">
    <source>
        <dbReference type="EMBL" id="OAF54567.1"/>
    </source>
</evidence>
<dbReference type="CDD" id="cd06186">
    <property type="entry name" value="NOX_Duox_like_FAD_NADP"/>
    <property type="match status" value="1"/>
</dbReference>
<dbReference type="GO" id="GO:0005886">
    <property type="term" value="C:plasma membrane"/>
    <property type="evidence" value="ECO:0007669"/>
    <property type="project" value="TreeGrafter"/>
</dbReference>
<dbReference type="PANTHER" id="PTHR32361">
    <property type="entry name" value="FERRIC/CUPRIC REDUCTASE TRANSMEMBRANE COMPONENT"/>
    <property type="match status" value="1"/>
</dbReference>
<evidence type="ECO:0000259" key="2">
    <source>
        <dbReference type="Pfam" id="PF08022"/>
    </source>
</evidence>
<dbReference type="Pfam" id="PF08022">
    <property type="entry name" value="FAD_binding_8"/>
    <property type="match status" value="1"/>
</dbReference>
<accession>A0A176ZXN8</accession>
<reference evidence="3" key="1">
    <citation type="submission" date="2016-03" db="EMBL/GenBank/DDBJ databases">
        <title>Updated assembly of Pseudogymnoascus destructans, the fungus causing white-nose syndrome of bats.</title>
        <authorList>
            <person name="Palmer J.M."/>
            <person name="Drees K.P."/>
            <person name="Foster J.T."/>
            <person name="Lindner D.L."/>
        </authorList>
    </citation>
    <scope>NUCLEOTIDE SEQUENCE [LARGE SCALE GENOMIC DNA]</scope>
    <source>
        <strain evidence="3">20631-21</strain>
    </source>
</reference>
<dbReference type="GO" id="GO:0006826">
    <property type="term" value="P:iron ion transport"/>
    <property type="evidence" value="ECO:0007669"/>
    <property type="project" value="TreeGrafter"/>
</dbReference>
<dbReference type="GeneID" id="36292229"/>
<name>A0A176ZXN8_9PEZI</name>
<dbReference type="eggNOG" id="ENOG502ST5E">
    <property type="taxonomic scope" value="Eukaryota"/>
</dbReference>
<dbReference type="GO" id="GO:0006879">
    <property type="term" value="P:intracellular iron ion homeostasis"/>
    <property type="evidence" value="ECO:0007669"/>
    <property type="project" value="TreeGrafter"/>
</dbReference>
<protein>
    <recommendedName>
        <fullName evidence="2">FAD-binding 8 domain-containing protein</fullName>
    </recommendedName>
</protein>
<evidence type="ECO:0000256" key="1">
    <source>
        <dbReference type="ARBA" id="ARBA00022448"/>
    </source>
</evidence>
<dbReference type="VEuPathDB" id="FungiDB:GMDG_06976"/>
<dbReference type="OrthoDB" id="4494341at2759"/>
<keyword evidence="1" id="KW-0813">Transport</keyword>